<keyword evidence="3" id="KW-1185">Reference proteome</keyword>
<dbReference type="InterPro" id="IPR036514">
    <property type="entry name" value="SGNH_hydro_sf"/>
</dbReference>
<organism evidence="2 3">
    <name type="scientific">Antribacter soli</name>
    <dbReference type="NCBI Taxonomy" id="2910976"/>
    <lineage>
        <taxon>Bacteria</taxon>
        <taxon>Bacillati</taxon>
        <taxon>Actinomycetota</taxon>
        <taxon>Actinomycetes</taxon>
        <taxon>Micrococcales</taxon>
        <taxon>Promicromonosporaceae</taxon>
        <taxon>Antribacter</taxon>
    </lineage>
</organism>
<dbReference type="RefSeq" id="WP_236091024.1">
    <property type="nucleotide sequence ID" value="NZ_JAKGSG010000056.1"/>
</dbReference>
<dbReference type="EMBL" id="JAKGSG010000056">
    <property type="protein sequence ID" value="MCF4123211.1"/>
    <property type="molecule type" value="Genomic_DNA"/>
</dbReference>
<dbReference type="AlphaFoldDB" id="A0AA41U8Y1"/>
<dbReference type="SUPFAM" id="SSF52266">
    <property type="entry name" value="SGNH hydrolase"/>
    <property type="match status" value="1"/>
</dbReference>
<dbReference type="InterPro" id="IPR013830">
    <property type="entry name" value="SGNH_hydro"/>
</dbReference>
<dbReference type="Proteomes" id="UP001165405">
    <property type="component" value="Unassembled WGS sequence"/>
</dbReference>
<gene>
    <name evidence="2" type="ORF">L1785_19765</name>
</gene>
<dbReference type="GO" id="GO:0004622">
    <property type="term" value="F:phosphatidylcholine lysophospholipase activity"/>
    <property type="evidence" value="ECO:0007669"/>
    <property type="project" value="TreeGrafter"/>
</dbReference>
<dbReference type="Pfam" id="PF13472">
    <property type="entry name" value="Lipase_GDSL_2"/>
    <property type="match status" value="1"/>
</dbReference>
<name>A0AA41U8Y1_9MICO</name>
<dbReference type="PANTHER" id="PTHR30383:SF5">
    <property type="entry name" value="SGNH HYDROLASE-TYPE ESTERASE DOMAIN-CONTAINING PROTEIN"/>
    <property type="match status" value="1"/>
</dbReference>
<evidence type="ECO:0000313" key="2">
    <source>
        <dbReference type="EMBL" id="MCF4123211.1"/>
    </source>
</evidence>
<keyword evidence="2" id="KW-0378">Hydrolase</keyword>
<reference evidence="2" key="1">
    <citation type="submission" date="2022-01" db="EMBL/GenBank/DDBJ databases">
        <title>Antribacter sp. nov., isolated from Guizhou of China.</title>
        <authorList>
            <person name="Chengliang C."/>
            <person name="Ya Z."/>
        </authorList>
    </citation>
    <scope>NUCLEOTIDE SEQUENCE</scope>
    <source>
        <strain evidence="2">KLBMP 9083</strain>
    </source>
</reference>
<evidence type="ECO:0000313" key="3">
    <source>
        <dbReference type="Proteomes" id="UP001165405"/>
    </source>
</evidence>
<accession>A0AA41U8Y1</accession>
<comment type="caution">
    <text evidence="2">The sequence shown here is derived from an EMBL/GenBank/DDBJ whole genome shotgun (WGS) entry which is preliminary data.</text>
</comment>
<sequence>MSPVPVMVALGDSITVGVGDSVGADAVHGPGWSAHLAALLRADAFTNLANNGARSRDVHGTQLPAALALRPTLATVVVGGNDVLRSDFDPREVEHDLRATVGGLRSAGADVVLVRLPVIGLFELGPQMVRTVMRRRVAAVNAAVDAIAAQPPAGAGTAPDVGPAPGRLLVIDTARANAPSGPKAWHIDRVHPSPAGHRQLALGVATTLARADPRYARALGADVGRAERLPVAPHPPTLPQRAYWLVTAGLPWCVSRGSDFLPGLVRAVVADLRAERAFTPGSTLAGLADSGLDPRKRLGRR</sequence>
<evidence type="ECO:0000259" key="1">
    <source>
        <dbReference type="Pfam" id="PF13472"/>
    </source>
</evidence>
<protein>
    <submittedName>
        <fullName evidence="2">SGNH/GDSL hydrolase family protein</fullName>
    </submittedName>
</protein>
<dbReference type="PANTHER" id="PTHR30383">
    <property type="entry name" value="THIOESTERASE 1/PROTEASE 1/LYSOPHOSPHOLIPASE L1"/>
    <property type="match status" value="1"/>
</dbReference>
<dbReference type="InterPro" id="IPR051532">
    <property type="entry name" value="Ester_Hydrolysis_Enzymes"/>
</dbReference>
<dbReference type="CDD" id="cd01832">
    <property type="entry name" value="SGNH_hydrolase_like_1"/>
    <property type="match status" value="1"/>
</dbReference>
<feature type="domain" description="SGNH hydrolase-type esterase" evidence="1">
    <location>
        <begin position="9"/>
        <end position="198"/>
    </location>
</feature>
<dbReference type="Gene3D" id="3.40.50.1110">
    <property type="entry name" value="SGNH hydrolase"/>
    <property type="match status" value="1"/>
</dbReference>
<proteinExistence type="predicted"/>